<dbReference type="InterPro" id="IPR050683">
    <property type="entry name" value="Bact_Polysacc_Export_ATP-bd"/>
</dbReference>
<keyword evidence="4 6" id="KW-0067">ATP-binding</keyword>
<dbReference type="SMART" id="SM00382">
    <property type="entry name" value="AAA"/>
    <property type="match status" value="1"/>
</dbReference>
<dbReference type="EMBL" id="CP073078">
    <property type="protein sequence ID" value="QUD89089.1"/>
    <property type="molecule type" value="Genomic_DNA"/>
</dbReference>
<dbReference type="InterPro" id="IPR017871">
    <property type="entry name" value="ABC_transporter-like_CS"/>
</dbReference>
<name>A0A975G1J9_9CAUL</name>
<protein>
    <submittedName>
        <fullName evidence="6">ABC transporter ATP-binding protein</fullName>
    </submittedName>
</protein>
<dbReference type="GO" id="GO:0016887">
    <property type="term" value="F:ATP hydrolysis activity"/>
    <property type="evidence" value="ECO:0007669"/>
    <property type="project" value="InterPro"/>
</dbReference>
<dbReference type="SUPFAM" id="SSF52540">
    <property type="entry name" value="P-loop containing nucleoside triphosphate hydrolases"/>
    <property type="match status" value="1"/>
</dbReference>
<dbReference type="RefSeq" id="WP_211939139.1">
    <property type="nucleotide sequence ID" value="NZ_CP073078.1"/>
</dbReference>
<evidence type="ECO:0000256" key="2">
    <source>
        <dbReference type="ARBA" id="ARBA00022448"/>
    </source>
</evidence>
<dbReference type="PROSITE" id="PS00211">
    <property type="entry name" value="ABC_TRANSPORTER_1"/>
    <property type="match status" value="1"/>
</dbReference>
<dbReference type="InterPro" id="IPR015860">
    <property type="entry name" value="ABC_transpr_TagH-like"/>
</dbReference>
<evidence type="ECO:0000256" key="1">
    <source>
        <dbReference type="ARBA" id="ARBA00005417"/>
    </source>
</evidence>
<accession>A0A975G1J9</accession>
<proteinExistence type="inferred from homology"/>
<keyword evidence="3" id="KW-0547">Nucleotide-binding</keyword>
<dbReference type="GO" id="GO:0005524">
    <property type="term" value="F:ATP binding"/>
    <property type="evidence" value="ECO:0007669"/>
    <property type="project" value="UniProtKB-KW"/>
</dbReference>
<dbReference type="CDD" id="cd03220">
    <property type="entry name" value="ABC_KpsT_Wzt"/>
    <property type="match status" value="1"/>
</dbReference>
<comment type="similarity">
    <text evidence="1">Belongs to the ABC transporter superfamily.</text>
</comment>
<dbReference type="PANTHER" id="PTHR46743:SF2">
    <property type="entry name" value="TEICHOIC ACIDS EXPORT ATP-BINDING PROTEIN TAGH"/>
    <property type="match status" value="1"/>
</dbReference>
<dbReference type="PANTHER" id="PTHR46743">
    <property type="entry name" value="TEICHOIC ACIDS EXPORT ATP-BINDING PROTEIN TAGH"/>
    <property type="match status" value="1"/>
</dbReference>
<dbReference type="PROSITE" id="PS50893">
    <property type="entry name" value="ABC_TRANSPORTER_2"/>
    <property type="match status" value="1"/>
</dbReference>
<dbReference type="InterPro" id="IPR027417">
    <property type="entry name" value="P-loop_NTPase"/>
</dbReference>
<dbReference type="GO" id="GO:0016020">
    <property type="term" value="C:membrane"/>
    <property type="evidence" value="ECO:0007669"/>
    <property type="project" value="InterPro"/>
</dbReference>
<organism evidence="6 7">
    <name type="scientific">Phenylobacterium montanum</name>
    <dbReference type="NCBI Taxonomy" id="2823693"/>
    <lineage>
        <taxon>Bacteria</taxon>
        <taxon>Pseudomonadati</taxon>
        <taxon>Pseudomonadota</taxon>
        <taxon>Alphaproteobacteria</taxon>
        <taxon>Caulobacterales</taxon>
        <taxon>Caulobacteraceae</taxon>
        <taxon>Phenylobacterium</taxon>
    </lineage>
</organism>
<dbReference type="InterPro" id="IPR003593">
    <property type="entry name" value="AAA+_ATPase"/>
</dbReference>
<evidence type="ECO:0000259" key="5">
    <source>
        <dbReference type="PROSITE" id="PS50893"/>
    </source>
</evidence>
<evidence type="ECO:0000256" key="3">
    <source>
        <dbReference type="ARBA" id="ARBA00022741"/>
    </source>
</evidence>
<dbReference type="Proteomes" id="UP000676409">
    <property type="component" value="Chromosome"/>
</dbReference>
<sequence>MIRFENVSKVYHTRSGERHTLRNASFTIDRGTALGICGANGAGKSTLLRMMAGVEYPTSGLIRRGMSISWPLGHASAFHTTLTGADNLRFVARIYGKHYSDLIDEVEDFARLGDYMKMPINTYSSGMRARLAFGVSLAINFDCYLVDEITSVGDVTFQERCTHALRERKERGTLIMVSHSPETLRTYCDTGATILDGRIRFFDTIDEAIDAHYASQAMALT</sequence>
<evidence type="ECO:0000313" key="7">
    <source>
        <dbReference type="Proteomes" id="UP000676409"/>
    </source>
</evidence>
<gene>
    <name evidence="6" type="ORF">KCG34_04160</name>
</gene>
<dbReference type="InterPro" id="IPR003439">
    <property type="entry name" value="ABC_transporter-like_ATP-bd"/>
</dbReference>
<dbReference type="AlphaFoldDB" id="A0A975G1J9"/>
<dbReference type="KEGG" id="caul:KCG34_04160"/>
<evidence type="ECO:0000256" key="4">
    <source>
        <dbReference type="ARBA" id="ARBA00022840"/>
    </source>
</evidence>
<evidence type="ECO:0000313" key="6">
    <source>
        <dbReference type="EMBL" id="QUD89089.1"/>
    </source>
</evidence>
<feature type="domain" description="ABC transporter" evidence="5">
    <location>
        <begin position="2"/>
        <end position="221"/>
    </location>
</feature>
<keyword evidence="7" id="KW-1185">Reference proteome</keyword>
<reference evidence="6" key="1">
    <citation type="submission" date="2021-04" db="EMBL/GenBank/DDBJ databases">
        <title>The complete genome sequence of Caulobacter sp. S6.</title>
        <authorList>
            <person name="Tang Y."/>
            <person name="Ouyang W."/>
            <person name="Liu Q."/>
            <person name="Huang B."/>
            <person name="Guo Z."/>
            <person name="Lei P."/>
        </authorList>
    </citation>
    <scope>NUCLEOTIDE SEQUENCE</scope>
    <source>
        <strain evidence="6">S6</strain>
    </source>
</reference>
<dbReference type="GO" id="GO:0140359">
    <property type="term" value="F:ABC-type transporter activity"/>
    <property type="evidence" value="ECO:0007669"/>
    <property type="project" value="InterPro"/>
</dbReference>
<dbReference type="Pfam" id="PF00005">
    <property type="entry name" value="ABC_tran"/>
    <property type="match status" value="1"/>
</dbReference>
<dbReference type="Gene3D" id="3.40.50.300">
    <property type="entry name" value="P-loop containing nucleotide triphosphate hydrolases"/>
    <property type="match status" value="1"/>
</dbReference>
<keyword evidence="2" id="KW-0813">Transport</keyword>